<organism evidence="3 4">
    <name type="scientific">Geothrix edaphica</name>
    <dbReference type="NCBI Taxonomy" id="2927976"/>
    <lineage>
        <taxon>Bacteria</taxon>
        <taxon>Pseudomonadati</taxon>
        <taxon>Acidobacteriota</taxon>
        <taxon>Holophagae</taxon>
        <taxon>Holophagales</taxon>
        <taxon>Holophagaceae</taxon>
        <taxon>Geothrix</taxon>
    </lineage>
</organism>
<dbReference type="RefSeq" id="WP_285605898.1">
    <property type="nucleotide sequence ID" value="NZ_BSDC01000001.1"/>
</dbReference>
<dbReference type="InterPro" id="IPR008207">
    <property type="entry name" value="Sig_transdc_His_kin_Hpt_dom"/>
</dbReference>
<evidence type="ECO:0000256" key="1">
    <source>
        <dbReference type="PROSITE-ProRule" id="PRU00110"/>
    </source>
</evidence>
<evidence type="ECO:0000313" key="3">
    <source>
        <dbReference type="EMBL" id="GLH65807.1"/>
    </source>
</evidence>
<feature type="domain" description="HPt" evidence="2">
    <location>
        <begin position="23"/>
        <end position="116"/>
    </location>
</feature>
<dbReference type="InterPro" id="IPR036641">
    <property type="entry name" value="HPT_dom_sf"/>
</dbReference>
<dbReference type="SUPFAM" id="SSF47226">
    <property type="entry name" value="Histidine-containing phosphotransfer domain, HPT domain"/>
    <property type="match status" value="1"/>
</dbReference>
<keyword evidence="4" id="KW-1185">Reference proteome</keyword>
<dbReference type="Gene3D" id="1.20.120.160">
    <property type="entry name" value="HPT domain"/>
    <property type="match status" value="1"/>
</dbReference>
<sequence length="120" mass="12949">MSGAPLPVIDPRPLQDLLEMGAEPGLVGELIGLLEGDFPTRLASLRKALEASDKEAALPEAHQLKGALGTLGLPRFADLVRQLEGHLREGRWEEARRLLGTFPAAYQEAVTALRAAFPET</sequence>
<reference evidence="3" key="1">
    <citation type="journal article" date="2023" name="Antonie Van Leeuwenhoek">
        <title>Mesoterricola silvestris gen. nov., sp. nov., Mesoterricola sediminis sp. nov., Geothrix oryzae sp. nov., Geothrix edaphica sp. nov., Geothrix rubra sp. nov., and Geothrix limicola sp. nov., six novel members of Acidobacteriota isolated from soils.</title>
        <authorList>
            <person name="Itoh H."/>
            <person name="Sugisawa Y."/>
            <person name="Mise K."/>
            <person name="Xu Z."/>
            <person name="Kuniyasu M."/>
            <person name="Ushijima N."/>
            <person name="Kawano K."/>
            <person name="Kobayashi E."/>
            <person name="Shiratori Y."/>
            <person name="Masuda Y."/>
            <person name="Senoo K."/>
        </authorList>
    </citation>
    <scope>NUCLEOTIDE SEQUENCE</scope>
    <source>
        <strain evidence="3">Red802</strain>
    </source>
</reference>
<dbReference type="Pfam" id="PF01627">
    <property type="entry name" value="Hpt"/>
    <property type="match status" value="1"/>
</dbReference>
<name>A0ABQ5PTV2_9BACT</name>
<dbReference type="Proteomes" id="UP001165044">
    <property type="component" value="Unassembled WGS sequence"/>
</dbReference>
<evidence type="ECO:0000313" key="4">
    <source>
        <dbReference type="Proteomes" id="UP001165044"/>
    </source>
</evidence>
<evidence type="ECO:0000259" key="2">
    <source>
        <dbReference type="PROSITE" id="PS50894"/>
    </source>
</evidence>
<feature type="modified residue" description="Phosphohistidine" evidence="1">
    <location>
        <position position="62"/>
    </location>
</feature>
<comment type="caution">
    <text evidence="3">The sequence shown here is derived from an EMBL/GenBank/DDBJ whole genome shotgun (WGS) entry which is preliminary data.</text>
</comment>
<proteinExistence type="predicted"/>
<gene>
    <name evidence="3" type="ORF">GETHED_01710</name>
</gene>
<accession>A0ABQ5PTV2</accession>
<keyword evidence="1" id="KW-0597">Phosphoprotein</keyword>
<dbReference type="PROSITE" id="PS50894">
    <property type="entry name" value="HPT"/>
    <property type="match status" value="1"/>
</dbReference>
<dbReference type="EMBL" id="BSDC01000001">
    <property type="protein sequence ID" value="GLH65807.1"/>
    <property type="molecule type" value="Genomic_DNA"/>
</dbReference>
<protein>
    <recommendedName>
        <fullName evidence="2">HPt domain-containing protein</fullName>
    </recommendedName>
</protein>